<dbReference type="EMBL" id="CAKMMW010000002">
    <property type="protein sequence ID" value="CAH1195508.1"/>
    <property type="molecule type" value="Genomic_DNA"/>
</dbReference>
<feature type="domain" description="Activator of Hsp90 ATPase homologue 1/2-like C-terminal" evidence="2">
    <location>
        <begin position="19"/>
        <end position="134"/>
    </location>
</feature>
<evidence type="ECO:0000256" key="1">
    <source>
        <dbReference type="ARBA" id="ARBA00006817"/>
    </source>
</evidence>
<name>A0ABN8G3U4_9BACL</name>
<dbReference type="CDD" id="cd08901">
    <property type="entry name" value="SRPBCC_CalC_Aha1-like_8"/>
    <property type="match status" value="1"/>
</dbReference>
<organism evidence="3 4">
    <name type="scientific">Paenibacillus allorhizoplanae</name>
    <dbReference type="NCBI Taxonomy" id="2905648"/>
    <lineage>
        <taxon>Bacteria</taxon>
        <taxon>Bacillati</taxon>
        <taxon>Bacillota</taxon>
        <taxon>Bacilli</taxon>
        <taxon>Bacillales</taxon>
        <taxon>Paenibacillaceae</taxon>
        <taxon>Paenibacillus</taxon>
    </lineage>
</organism>
<dbReference type="SUPFAM" id="SSF55961">
    <property type="entry name" value="Bet v1-like"/>
    <property type="match status" value="1"/>
</dbReference>
<gene>
    <name evidence="3" type="ORF">PAECIP111891_00688</name>
</gene>
<accession>A0ABN8G3U4</accession>
<proteinExistence type="inferred from homology"/>
<evidence type="ECO:0000313" key="3">
    <source>
        <dbReference type="EMBL" id="CAH1195508.1"/>
    </source>
</evidence>
<sequence>MAELLQDPMVKVEMLIRKPVQEVFEAFIDPEITSKFWFTHGTGRLEAGSHVQWHWAMYGATAEVDVKEIEVNKRILLDWGTSVEWILTAQADNETFVTITDSGFKGSPDEKVKQALNSTEGFTIVLCGLKAYLEHGIRLNLVSDKAPYAHIS</sequence>
<protein>
    <recommendedName>
        <fullName evidence="2">Activator of Hsp90 ATPase homologue 1/2-like C-terminal domain-containing protein</fullName>
    </recommendedName>
</protein>
<evidence type="ECO:0000313" key="4">
    <source>
        <dbReference type="Proteomes" id="UP000838821"/>
    </source>
</evidence>
<dbReference type="Pfam" id="PF08327">
    <property type="entry name" value="AHSA1"/>
    <property type="match status" value="1"/>
</dbReference>
<evidence type="ECO:0000259" key="2">
    <source>
        <dbReference type="Pfam" id="PF08327"/>
    </source>
</evidence>
<comment type="similarity">
    <text evidence="1">Belongs to the AHA1 family.</text>
</comment>
<dbReference type="Gene3D" id="3.30.530.20">
    <property type="match status" value="1"/>
</dbReference>
<comment type="caution">
    <text evidence="3">The sequence shown here is derived from an EMBL/GenBank/DDBJ whole genome shotgun (WGS) entry which is preliminary data.</text>
</comment>
<dbReference type="InterPro" id="IPR023393">
    <property type="entry name" value="START-like_dom_sf"/>
</dbReference>
<reference evidence="3" key="1">
    <citation type="submission" date="2022-01" db="EMBL/GenBank/DDBJ databases">
        <authorList>
            <person name="Criscuolo A."/>
        </authorList>
    </citation>
    <scope>NUCLEOTIDE SEQUENCE</scope>
    <source>
        <strain evidence="3">CIP111891</strain>
    </source>
</reference>
<dbReference type="Proteomes" id="UP000838821">
    <property type="component" value="Unassembled WGS sequence"/>
</dbReference>
<dbReference type="RefSeq" id="WP_236284641.1">
    <property type="nucleotide sequence ID" value="NZ_CAKMMW010000002.1"/>
</dbReference>
<dbReference type="InterPro" id="IPR013538">
    <property type="entry name" value="ASHA1/2-like_C"/>
</dbReference>
<keyword evidence="4" id="KW-1185">Reference proteome</keyword>